<proteinExistence type="predicted"/>
<dbReference type="AlphaFoldDB" id="A0A1G8W3G8"/>
<dbReference type="InterPro" id="IPR016130">
    <property type="entry name" value="Tyr_Pase_AS"/>
</dbReference>
<dbReference type="OrthoDB" id="1188001at2"/>
<dbReference type="EMBL" id="FNEI01000015">
    <property type="protein sequence ID" value="SDJ72265.1"/>
    <property type="molecule type" value="Genomic_DNA"/>
</dbReference>
<dbReference type="Gene3D" id="3.90.190.10">
    <property type="entry name" value="Protein tyrosine phosphatase superfamily"/>
    <property type="match status" value="1"/>
</dbReference>
<dbReference type="InterPro" id="IPR026893">
    <property type="entry name" value="Tyr/Ser_Pase_IphP-type"/>
</dbReference>
<sequence>MAVLNLRPLLGGRLVRGSQPFGLDATTTVEFLSGHGIRTVVDLRSGRERDLLPWLLVPGNGVDLLENPFDPAPQGLPPVGTAEELGELYLDWVRTGPAWVAASLRPAAHGPAFVHCSLGKDRTGVVSALALLAVGTDPEVVVADYTATTAALPELLAVMAQTWSVAVPALPPQAFNPALMLLQSPEGAIRHFLAGFAREFGDAAGYLRDAGLSAAELDALGTPLARSDAAQ</sequence>
<reference evidence="2" key="1">
    <citation type="submission" date="2016-10" db="EMBL/GenBank/DDBJ databases">
        <authorList>
            <person name="Varghese N."/>
            <person name="Submissions S."/>
        </authorList>
    </citation>
    <scope>NUCLEOTIDE SEQUENCE [LARGE SCALE GENOMIC DNA]</scope>
    <source>
        <strain evidence="2">CGMCC 1.10783</strain>
    </source>
</reference>
<dbReference type="Proteomes" id="UP000182130">
    <property type="component" value="Unassembled WGS sequence"/>
</dbReference>
<dbReference type="PROSITE" id="PS00383">
    <property type="entry name" value="TYR_PHOSPHATASE_1"/>
    <property type="match status" value="1"/>
</dbReference>
<dbReference type="STRING" id="1045773.SAMN05216555_11579"/>
<name>A0A1G8W3G8_9MICC</name>
<protein>
    <submittedName>
        <fullName evidence="1">Protein-tyrosine phosphatase</fullName>
    </submittedName>
</protein>
<gene>
    <name evidence="1" type="ORF">SAMN05216555_11579</name>
</gene>
<organism evidence="1 2">
    <name type="scientific">Arthrobacter cupressi</name>
    <dbReference type="NCBI Taxonomy" id="1045773"/>
    <lineage>
        <taxon>Bacteria</taxon>
        <taxon>Bacillati</taxon>
        <taxon>Actinomycetota</taxon>
        <taxon>Actinomycetes</taxon>
        <taxon>Micrococcales</taxon>
        <taxon>Micrococcaceae</taxon>
        <taxon>Arthrobacter</taxon>
    </lineage>
</organism>
<keyword evidence="2" id="KW-1185">Reference proteome</keyword>
<dbReference type="Pfam" id="PF13350">
    <property type="entry name" value="Y_phosphatase3"/>
    <property type="match status" value="1"/>
</dbReference>
<dbReference type="InterPro" id="IPR029021">
    <property type="entry name" value="Prot-tyrosine_phosphatase-like"/>
</dbReference>
<dbReference type="SUPFAM" id="SSF52799">
    <property type="entry name" value="(Phosphotyrosine protein) phosphatases II"/>
    <property type="match status" value="1"/>
</dbReference>
<dbReference type="GO" id="GO:0004721">
    <property type="term" value="F:phosphoprotein phosphatase activity"/>
    <property type="evidence" value="ECO:0007669"/>
    <property type="project" value="InterPro"/>
</dbReference>
<evidence type="ECO:0000313" key="2">
    <source>
        <dbReference type="Proteomes" id="UP000182130"/>
    </source>
</evidence>
<dbReference type="RefSeq" id="WP_074590712.1">
    <property type="nucleotide sequence ID" value="NZ_FNEI01000015.1"/>
</dbReference>
<evidence type="ECO:0000313" key="1">
    <source>
        <dbReference type="EMBL" id="SDJ72265.1"/>
    </source>
</evidence>
<accession>A0A1G8W3G8</accession>